<evidence type="ECO:0008006" key="4">
    <source>
        <dbReference type="Google" id="ProtNLM"/>
    </source>
</evidence>
<dbReference type="EMBL" id="JAALLT010000004">
    <property type="protein sequence ID" value="NGP77735.1"/>
    <property type="molecule type" value="Genomic_DNA"/>
</dbReference>
<protein>
    <recommendedName>
        <fullName evidence="4">TonB-dependent receptor</fullName>
    </recommendedName>
</protein>
<evidence type="ECO:0000313" key="3">
    <source>
        <dbReference type="Proteomes" id="UP000473278"/>
    </source>
</evidence>
<proteinExistence type="predicted"/>
<comment type="caution">
    <text evidence="2">The sequence shown here is derived from an EMBL/GenBank/DDBJ whole genome shotgun (WGS) entry which is preliminary data.</text>
</comment>
<dbReference type="SUPFAM" id="SSF56935">
    <property type="entry name" value="Porins"/>
    <property type="match status" value="1"/>
</dbReference>
<name>A0A6M1T709_9BACT</name>
<reference evidence="2 3" key="1">
    <citation type="submission" date="2020-02" db="EMBL/GenBank/DDBJ databases">
        <title>Balneolaceae bacterium YR4-1, complete genome.</title>
        <authorList>
            <person name="Li Y."/>
            <person name="Wu S."/>
        </authorList>
    </citation>
    <scope>NUCLEOTIDE SEQUENCE [LARGE SCALE GENOMIC DNA]</scope>
    <source>
        <strain evidence="2 3">YR4-1</strain>
    </source>
</reference>
<sequence>MRFLLFLISILTVPHFVMGQALSEVKSDTLTDATALRPADLVIGNPSWSFSSVDMYTYHFSNGLYGNYGMQPSLMIDELPVDINFFGWQSLNMLPIYLPGVEGITTKSSPSTYQHTVHTAGVIDFQNSPVSPGLHAGGNVYLGNETGDPGPWVYDSTKVTPNVDRWGPDTGGQISFGKDSWYGRGTYVLRRHQQTDPLTHQRIHRTMRALGGTRFYPVQTNSQSGMLEGGYKSDRLTIRARGIVAEDRNYLFLQPFGREVPSETRYGQLAFDAKYNRESWNFGLRYIVNQKELTKRNPDHDYVFDWSQLGNLLKGSAAYSNNNYTLTGAISYDDLTTKAPGIRRINDAITGILVSFDLSAGGTSRYRFNAGLNVSRRQTAKTVSALYNHNEGEGWEMQLAATYSETLPIRQNSFGYWITRGYSFYRELGIQLDSPLNLGKNSLYHFNLQNTLELSERLSFSLNSELTHHTDLNIPWQEVDYDFGTGSTPGSFEITGEQGARFGFETSATYQTMDWLRQRLSTHFRTTLLGSRRYKNYFRQVPGVQISYRLDLAPVRNFAVSLQGRYRSSTRWIEFNALDGREYQDIDNLFPVFSGTYDSTLPSQVDLEIGALKWFWERRLSLQVTVQNLLNEEVGLHPIGADRALMFNIKATATF</sequence>
<gene>
    <name evidence="2" type="ORF">G3570_13895</name>
</gene>
<dbReference type="Proteomes" id="UP000473278">
    <property type="component" value="Unassembled WGS sequence"/>
</dbReference>
<accession>A0A6M1T709</accession>
<dbReference type="RefSeq" id="WP_165143382.1">
    <property type="nucleotide sequence ID" value="NZ_JAALLT010000004.1"/>
</dbReference>
<organism evidence="2 3">
    <name type="scientific">Halalkalibaculum roseum</name>
    <dbReference type="NCBI Taxonomy" id="2709311"/>
    <lineage>
        <taxon>Bacteria</taxon>
        <taxon>Pseudomonadati</taxon>
        <taxon>Balneolota</taxon>
        <taxon>Balneolia</taxon>
        <taxon>Balneolales</taxon>
        <taxon>Balneolaceae</taxon>
        <taxon>Halalkalibaculum</taxon>
    </lineage>
</organism>
<feature type="signal peptide" evidence="1">
    <location>
        <begin position="1"/>
        <end position="19"/>
    </location>
</feature>
<keyword evidence="1" id="KW-0732">Signal</keyword>
<evidence type="ECO:0000256" key="1">
    <source>
        <dbReference type="SAM" id="SignalP"/>
    </source>
</evidence>
<keyword evidence="3" id="KW-1185">Reference proteome</keyword>
<evidence type="ECO:0000313" key="2">
    <source>
        <dbReference type="EMBL" id="NGP77735.1"/>
    </source>
</evidence>
<dbReference type="AlphaFoldDB" id="A0A6M1T709"/>
<feature type="chain" id="PRO_5026715175" description="TonB-dependent receptor" evidence="1">
    <location>
        <begin position="20"/>
        <end position="655"/>
    </location>
</feature>